<evidence type="ECO:0008006" key="2">
    <source>
        <dbReference type="Google" id="ProtNLM"/>
    </source>
</evidence>
<dbReference type="AlphaFoldDB" id="A0A7C3ITA7"/>
<protein>
    <recommendedName>
        <fullName evidence="2">Nucleotidyltransferase family protein</fullName>
    </recommendedName>
</protein>
<dbReference type="Gene3D" id="3.30.460.40">
    <property type="match status" value="1"/>
</dbReference>
<gene>
    <name evidence="1" type="ORF">ENS19_06050</name>
</gene>
<comment type="caution">
    <text evidence="1">The sequence shown here is derived from an EMBL/GenBank/DDBJ whole genome shotgun (WGS) entry which is preliminary data.</text>
</comment>
<dbReference type="Pfam" id="PF14907">
    <property type="entry name" value="NTP_transf_5"/>
    <property type="match status" value="1"/>
</dbReference>
<dbReference type="InterPro" id="IPR039498">
    <property type="entry name" value="NTP_transf_5"/>
</dbReference>
<evidence type="ECO:0000313" key="1">
    <source>
        <dbReference type="EMBL" id="HFK20832.1"/>
    </source>
</evidence>
<name>A0A7C3ITA7_9CREN</name>
<accession>A0A7C3ITA7</accession>
<organism evidence="1">
    <name type="scientific">Candidatus Methanomethylicus mesodigestus</name>
    <dbReference type="NCBI Taxonomy" id="1867258"/>
    <lineage>
        <taxon>Archaea</taxon>
        <taxon>Thermoproteota</taxon>
        <taxon>Methanosuratincolia</taxon>
        <taxon>Candidatus Methanomethylicales</taxon>
        <taxon>Candidatus Methanomethylicaceae</taxon>
        <taxon>Candidatus Methanomethylicus</taxon>
    </lineage>
</organism>
<reference evidence="1" key="1">
    <citation type="journal article" date="2020" name="mSystems">
        <title>Genome- and Community-Level Interaction Insights into Carbon Utilization and Element Cycling Functions of Hydrothermarchaeota in Hydrothermal Sediment.</title>
        <authorList>
            <person name="Zhou Z."/>
            <person name="Liu Y."/>
            <person name="Xu W."/>
            <person name="Pan J."/>
            <person name="Luo Z.H."/>
            <person name="Li M."/>
        </authorList>
    </citation>
    <scope>NUCLEOTIDE SEQUENCE [LARGE SCALE GENOMIC DNA]</scope>
    <source>
        <strain evidence="1">SpSt-468</strain>
    </source>
</reference>
<dbReference type="EMBL" id="DSTX01000011">
    <property type="protein sequence ID" value="HFK20832.1"/>
    <property type="molecule type" value="Genomic_DNA"/>
</dbReference>
<sequence>MIRMSLFPLKCLHGHQKVLSKWSHHLSMIKMPGEERLLLTFTLMRLGGKEVEEAADIIRKGISWERFVVLARSNRIFPQSFEHLTTVLQAHRELSPPEGIYRGMKAAYSHLSAQKMILLAESKKALSALSDARLDFTPFKGFIIEGTAYPKDVSRDFSDLDLLMRDEGERSRAQAILENMGYRKLLSGSDAYHVKMTKPKFGIEVAIELHMQLPGMTHLYPYPTIDGFWERLEAREVGGIKLRVMRPESMFLVTSLNAFRDGEVKLKDLSDLIALTSDGASFDWGAVRRSLSDVGWGSMLALPVSAYASAMHSLGKQPPPVPAPIKLDLSEKSRTFFPIKYSYVCDLLGCAGRRCRSCPLLIQKKVPPITDLLSISDAFRTFPSRAMVSATLLVTCVRRECGAQYAIRCSALMARYLLNVFAYMLKLTALRRKE</sequence>
<proteinExistence type="predicted"/>